<dbReference type="PANTHER" id="PTHR33745:SF8">
    <property type="entry name" value="BLUE-LIGHT PHOTORECEPTOR"/>
    <property type="match status" value="1"/>
</dbReference>
<evidence type="ECO:0000313" key="3">
    <source>
        <dbReference type="Proteomes" id="UP000239047"/>
    </source>
</evidence>
<sequence>MIELEKLTQENLLLKEKVEELETTIQELSAPIISSIIPDTILVPLLGQLSDYRFNHIQTKILQGCQNREIEHVVIDFTGISYGDLDENGFEVLSKQIDDLTSALKLMGTEALYVGFKPVLIQKMVEFGHLNLSSMQAFSTFKSALQYLMGKKGLVFDTR</sequence>
<organism evidence="2 3">
    <name type="scientific">Jeotgalibacillus proteolyticus</name>
    <dbReference type="NCBI Taxonomy" id="2082395"/>
    <lineage>
        <taxon>Bacteria</taxon>
        <taxon>Bacillati</taxon>
        <taxon>Bacillota</taxon>
        <taxon>Bacilli</taxon>
        <taxon>Bacillales</taxon>
        <taxon>Caryophanaceae</taxon>
        <taxon>Jeotgalibacillus</taxon>
    </lineage>
</organism>
<dbReference type="GO" id="GO:0016301">
    <property type="term" value="F:kinase activity"/>
    <property type="evidence" value="ECO:0007669"/>
    <property type="project" value="UniProtKB-KW"/>
</dbReference>
<dbReference type="InterPro" id="IPR002645">
    <property type="entry name" value="STAS_dom"/>
</dbReference>
<reference evidence="2 3" key="1">
    <citation type="submission" date="2018-02" db="EMBL/GenBank/DDBJ databases">
        <title>Jeotgalibacillus proteolyticum sp. nov. a protease producing bacterium isolated from ocean sediments of Laizhou Bay.</title>
        <authorList>
            <person name="Li Y."/>
        </authorList>
    </citation>
    <scope>NUCLEOTIDE SEQUENCE [LARGE SCALE GENOMIC DNA]</scope>
    <source>
        <strain evidence="2 3">22-7</strain>
    </source>
</reference>
<dbReference type="EMBL" id="PREZ01000006">
    <property type="protein sequence ID" value="PPA69263.1"/>
    <property type="molecule type" value="Genomic_DNA"/>
</dbReference>
<comment type="caution">
    <text evidence="2">The sequence shown here is derived from an EMBL/GenBank/DDBJ whole genome shotgun (WGS) entry which is preliminary data.</text>
</comment>
<dbReference type="PROSITE" id="PS50801">
    <property type="entry name" value="STAS"/>
    <property type="match status" value="1"/>
</dbReference>
<dbReference type="RefSeq" id="WP_104059001.1">
    <property type="nucleotide sequence ID" value="NZ_PREZ01000006.1"/>
</dbReference>
<dbReference type="AlphaFoldDB" id="A0A2S5G8K7"/>
<name>A0A2S5G8K7_9BACL</name>
<gene>
    <name evidence="2" type="ORF">C4B60_15780</name>
</gene>
<dbReference type="InterPro" id="IPR036513">
    <property type="entry name" value="STAS_dom_sf"/>
</dbReference>
<proteinExistence type="predicted"/>
<dbReference type="PANTHER" id="PTHR33745">
    <property type="entry name" value="RSBT ANTAGONIST PROTEIN RSBS-RELATED"/>
    <property type="match status" value="1"/>
</dbReference>
<dbReference type="SUPFAM" id="SSF52091">
    <property type="entry name" value="SpoIIaa-like"/>
    <property type="match status" value="1"/>
</dbReference>
<feature type="domain" description="STAS" evidence="1">
    <location>
        <begin position="30"/>
        <end position="148"/>
    </location>
</feature>
<protein>
    <submittedName>
        <fullName evidence="2">Histidine kinase</fullName>
    </submittedName>
</protein>
<keyword evidence="2" id="KW-0808">Transferase</keyword>
<dbReference type="CDD" id="cd07041">
    <property type="entry name" value="STAS_RsbR_RsbS_like"/>
    <property type="match status" value="1"/>
</dbReference>
<evidence type="ECO:0000259" key="1">
    <source>
        <dbReference type="PROSITE" id="PS50801"/>
    </source>
</evidence>
<dbReference type="InterPro" id="IPR051932">
    <property type="entry name" value="Bact_StressResp_Reg"/>
</dbReference>
<keyword evidence="2" id="KW-0418">Kinase</keyword>
<dbReference type="Gene3D" id="3.30.750.24">
    <property type="entry name" value="STAS domain"/>
    <property type="match status" value="1"/>
</dbReference>
<accession>A0A2S5G8K7</accession>
<dbReference type="OrthoDB" id="2456599at2"/>
<evidence type="ECO:0000313" key="2">
    <source>
        <dbReference type="EMBL" id="PPA69263.1"/>
    </source>
</evidence>
<dbReference type="Proteomes" id="UP000239047">
    <property type="component" value="Unassembled WGS sequence"/>
</dbReference>
<dbReference type="Pfam" id="PF01740">
    <property type="entry name" value="STAS"/>
    <property type="match status" value="1"/>
</dbReference>
<keyword evidence="3" id="KW-1185">Reference proteome</keyword>